<accession>A0A0S3SCU5</accession>
<protein>
    <submittedName>
        <fullName evidence="2">Uncharacterized protein</fullName>
    </submittedName>
</protein>
<dbReference type="AlphaFoldDB" id="A0A0S3SCU5"/>
<sequence length="93" mass="10774">MPGRKGEWRVGRRGRCRRRARRSPCRVPAVVCRTFQNRPPADPVRRSLPCDPPPGAPTPSTFSQFRNGEERYEEENTHHNTTNQQNQLYCLGK</sequence>
<feature type="compositionally biased region" description="Basic and acidic residues" evidence="1">
    <location>
        <begin position="67"/>
        <end position="78"/>
    </location>
</feature>
<dbReference type="EMBL" id="AP015039">
    <property type="protein sequence ID" value="BAT90645.1"/>
    <property type="molecule type" value="Genomic_DNA"/>
</dbReference>
<gene>
    <name evidence="2" type="primary">Vigan.06G191900</name>
    <name evidence="2" type="ORF">VIGAN_06191900</name>
</gene>
<evidence type="ECO:0000313" key="3">
    <source>
        <dbReference type="Proteomes" id="UP000291084"/>
    </source>
</evidence>
<name>A0A0S3SCU5_PHAAN</name>
<evidence type="ECO:0000256" key="1">
    <source>
        <dbReference type="SAM" id="MobiDB-lite"/>
    </source>
</evidence>
<reference evidence="2 3" key="1">
    <citation type="journal article" date="2015" name="Sci. Rep.">
        <title>The power of single molecule real-time sequencing technology in the de novo assembly of a eukaryotic genome.</title>
        <authorList>
            <person name="Sakai H."/>
            <person name="Naito K."/>
            <person name="Ogiso-Tanaka E."/>
            <person name="Takahashi Y."/>
            <person name="Iseki K."/>
            <person name="Muto C."/>
            <person name="Satou K."/>
            <person name="Teruya K."/>
            <person name="Shiroma A."/>
            <person name="Shimoji M."/>
            <person name="Hirano T."/>
            <person name="Itoh T."/>
            <person name="Kaga A."/>
            <person name="Tomooka N."/>
        </authorList>
    </citation>
    <scope>NUCLEOTIDE SEQUENCE [LARGE SCALE GENOMIC DNA]</scope>
    <source>
        <strain evidence="3">cv. Shumari</strain>
    </source>
</reference>
<dbReference type="Proteomes" id="UP000291084">
    <property type="component" value="Chromosome 6"/>
</dbReference>
<organism evidence="2 3">
    <name type="scientific">Vigna angularis var. angularis</name>
    <dbReference type="NCBI Taxonomy" id="157739"/>
    <lineage>
        <taxon>Eukaryota</taxon>
        <taxon>Viridiplantae</taxon>
        <taxon>Streptophyta</taxon>
        <taxon>Embryophyta</taxon>
        <taxon>Tracheophyta</taxon>
        <taxon>Spermatophyta</taxon>
        <taxon>Magnoliopsida</taxon>
        <taxon>eudicotyledons</taxon>
        <taxon>Gunneridae</taxon>
        <taxon>Pentapetalae</taxon>
        <taxon>rosids</taxon>
        <taxon>fabids</taxon>
        <taxon>Fabales</taxon>
        <taxon>Fabaceae</taxon>
        <taxon>Papilionoideae</taxon>
        <taxon>50 kb inversion clade</taxon>
        <taxon>NPAAA clade</taxon>
        <taxon>indigoferoid/millettioid clade</taxon>
        <taxon>Phaseoleae</taxon>
        <taxon>Vigna</taxon>
    </lineage>
</organism>
<keyword evidence="3" id="KW-1185">Reference proteome</keyword>
<evidence type="ECO:0000313" key="2">
    <source>
        <dbReference type="EMBL" id="BAT90645.1"/>
    </source>
</evidence>
<feature type="region of interest" description="Disordered" evidence="1">
    <location>
        <begin position="38"/>
        <end position="93"/>
    </location>
</feature>
<proteinExistence type="predicted"/>